<gene>
    <name evidence="1" type="ORF">RF55_20289</name>
</gene>
<sequence length="112" mass="13081">MGACNDRPTALDLRYRFRWYILGKHSTDAFTEGSNTVVQNLADNETCFTSMSDELSNSNEENAENNNQLDYETIQEIQFSNISEEFTEKYKTDKNIDLEEFEYNNIDKLLNL</sequence>
<keyword evidence="2" id="KW-1185">Reference proteome</keyword>
<accession>A0A0J7MS75</accession>
<protein>
    <submittedName>
        <fullName evidence="1">Tonb-dependent receptor plug</fullName>
    </submittedName>
</protein>
<name>A0A0J7MS75_LASNI</name>
<dbReference type="AlphaFoldDB" id="A0A0J7MS75"/>
<comment type="caution">
    <text evidence="1">The sequence shown here is derived from an EMBL/GenBank/DDBJ whole genome shotgun (WGS) entry which is preliminary data.</text>
</comment>
<proteinExistence type="predicted"/>
<evidence type="ECO:0000313" key="1">
    <source>
        <dbReference type="EMBL" id="KMQ83345.1"/>
    </source>
</evidence>
<dbReference type="EMBL" id="LBMM01020189">
    <property type="protein sequence ID" value="KMQ83345.1"/>
    <property type="molecule type" value="Genomic_DNA"/>
</dbReference>
<keyword evidence="1" id="KW-0675">Receptor</keyword>
<dbReference type="PaxDb" id="67767-A0A0J7MS75"/>
<dbReference type="OrthoDB" id="7555100at2759"/>
<reference evidence="1 2" key="1">
    <citation type="submission" date="2015-04" db="EMBL/GenBank/DDBJ databases">
        <title>Lasius niger genome sequencing.</title>
        <authorList>
            <person name="Konorov E.A."/>
            <person name="Nikitin M.A."/>
            <person name="Kirill M.V."/>
            <person name="Chang P."/>
        </authorList>
    </citation>
    <scope>NUCLEOTIDE SEQUENCE [LARGE SCALE GENOMIC DNA]</scope>
    <source>
        <tissue evidence="1">Whole</tissue>
    </source>
</reference>
<organism evidence="1 2">
    <name type="scientific">Lasius niger</name>
    <name type="common">Black garden ant</name>
    <dbReference type="NCBI Taxonomy" id="67767"/>
    <lineage>
        <taxon>Eukaryota</taxon>
        <taxon>Metazoa</taxon>
        <taxon>Ecdysozoa</taxon>
        <taxon>Arthropoda</taxon>
        <taxon>Hexapoda</taxon>
        <taxon>Insecta</taxon>
        <taxon>Pterygota</taxon>
        <taxon>Neoptera</taxon>
        <taxon>Endopterygota</taxon>
        <taxon>Hymenoptera</taxon>
        <taxon>Apocrita</taxon>
        <taxon>Aculeata</taxon>
        <taxon>Formicoidea</taxon>
        <taxon>Formicidae</taxon>
        <taxon>Formicinae</taxon>
        <taxon>Lasius</taxon>
        <taxon>Lasius</taxon>
    </lineage>
</organism>
<dbReference type="Proteomes" id="UP000036403">
    <property type="component" value="Unassembled WGS sequence"/>
</dbReference>
<evidence type="ECO:0000313" key="2">
    <source>
        <dbReference type="Proteomes" id="UP000036403"/>
    </source>
</evidence>